<accession>A0A5B7HFF5</accession>
<evidence type="ECO:0000313" key="2">
    <source>
        <dbReference type="Proteomes" id="UP000324222"/>
    </source>
</evidence>
<protein>
    <submittedName>
        <fullName evidence="1">Uncharacterized protein</fullName>
    </submittedName>
</protein>
<comment type="caution">
    <text evidence="1">The sequence shown here is derived from an EMBL/GenBank/DDBJ whole genome shotgun (WGS) entry which is preliminary data.</text>
</comment>
<dbReference type="Proteomes" id="UP000324222">
    <property type="component" value="Unassembled WGS sequence"/>
</dbReference>
<name>A0A5B7HFF5_PORTR</name>
<keyword evidence="2" id="KW-1185">Reference proteome</keyword>
<organism evidence="1 2">
    <name type="scientific">Portunus trituberculatus</name>
    <name type="common">Swimming crab</name>
    <name type="synonym">Neptunus trituberculatus</name>
    <dbReference type="NCBI Taxonomy" id="210409"/>
    <lineage>
        <taxon>Eukaryota</taxon>
        <taxon>Metazoa</taxon>
        <taxon>Ecdysozoa</taxon>
        <taxon>Arthropoda</taxon>
        <taxon>Crustacea</taxon>
        <taxon>Multicrustacea</taxon>
        <taxon>Malacostraca</taxon>
        <taxon>Eumalacostraca</taxon>
        <taxon>Eucarida</taxon>
        <taxon>Decapoda</taxon>
        <taxon>Pleocyemata</taxon>
        <taxon>Brachyura</taxon>
        <taxon>Eubrachyura</taxon>
        <taxon>Portunoidea</taxon>
        <taxon>Portunidae</taxon>
        <taxon>Portuninae</taxon>
        <taxon>Portunus</taxon>
    </lineage>
</organism>
<dbReference type="AlphaFoldDB" id="A0A5B7HFF5"/>
<reference evidence="1 2" key="1">
    <citation type="submission" date="2019-05" db="EMBL/GenBank/DDBJ databases">
        <title>Another draft genome of Portunus trituberculatus and its Hox gene families provides insights of decapod evolution.</title>
        <authorList>
            <person name="Jeong J.-H."/>
            <person name="Song I."/>
            <person name="Kim S."/>
            <person name="Choi T."/>
            <person name="Kim D."/>
            <person name="Ryu S."/>
            <person name="Kim W."/>
        </authorList>
    </citation>
    <scope>NUCLEOTIDE SEQUENCE [LARGE SCALE GENOMIC DNA]</scope>
    <source>
        <tissue evidence="1">Muscle</tissue>
    </source>
</reference>
<evidence type="ECO:0000313" key="1">
    <source>
        <dbReference type="EMBL" id="MPC71100.1"/>
    </source>
</evidence>
<proteinExistence type="predicted"/>
<dbReference type="EMBL" id="VSRR010032280">
    <property type="protein sequence ID" value="MPC71100.1"/>
    <property type="molecule type" value="Genomic_DNA"/>
</dbReference>
<gene>
    <name evidence="1" type="ORF">E2C01_065369</name>
</gene>
<sequence>MFTTSFGFPLPSLTIHNELPFNFVIFHNLEQLMEHPTRIPDRLGDTPNILDLFLTSNPSAYVVTLSALFISFLYCPISNASSGSLKAEVPLAFCFYQLGEPEEVLC</sequence>